<dbReference type="OrthoDB" id="117697at2759"/>
<dbReference type="AlphaFoldDB" id="A0A225W0Q3"/>
<dbReference type="Proteomes" id="UP000198211">
    <property type="component" value="Unassembled WGS sequence"/>
</dbReference>
<protein>
    <submittedName>
        <fullName evidence="1">Uncharacterized protein</fullName>
    </submittedName>
</protein>
<organism evidence="1 2">
    <name type="scientific">Phytophthora megakarya</name>
    <dbReference type="NCBI Taxonomy" id="4795"/>
    <lineage>
        <taxon>Eukaryota</taxon>
        <taxon>Sar</taxon>
        <taxon>Stramenopiles</taxon>
        <taxon>Oomycota</taxon>
        <taxon>Peronosporomycetes</taxon>
        <taxon>Peronosporales</taxon>
        <taxon>Peronosporaceae</taxon>
        <taxon>Phytophthora</taxon>
    </lineage>
</organism>
<reference evidence="2" key="1">
    <citation type="submission" date="2017-03" db="EMBL/GenBank/DDBJ databases">
        <title>Phytopthora megakarya and P. palmivora, two closely related causual agents of cacao black pod achieved similar genome size and gene model numbers by different mechanisms.</title>
        <authorList>
            <person name="Ali S."/>
            <person name="Shao J."/>
            <person name="Larry D.J."/>
            <person name="Kronmiller B."/>
            <person name="Shen D."/>
            <person name="Strem M.D."/>
            <person name="Melnick R.L."/>
            <person name="Guiltinan M.J."/>
            <person name="Tyler B.M."/>
            <person name="Meinhardt L.W."/>
            <person name="Bailey B.A."/>
        </authorList>
    </citation>
    <scope>NUCLEOTIDE SEQUENCE [LARGE SCALE GENOMIC DNA]</scope>
    <source>
        <strain evidence="2">zdho120</strain>
    </source>
</reference>
<dbReference type="PANTHER" id="PTHR37069:SF2">
    <property type="entry name" value="PIGGYBAC TRANSPOSABLE ELEMENT-DERIVED PROTEIN DOMAIN-CONTAINING PROTEIN"/>
    <property type="match status" value="1"/>
</dbReference>
<dbReference type="EMBL" id="NBNE01002443">
    <property type="protein sequence ID" value="OWZ10440.1"/>
    <property type="molecule type" value="Genomic_DNA"/>
</dbReference>
<keyword evidence="2" id="KW-1185">Reference proteome</keyword>
<evidence type="ECO:0000313" key="2">
    <source>
        <dbReference type="Proteomes" id="UP000198211"/>
    </source>
</evidence>
<gene>
    <name evidence="1" type="ORF">PHMEG_00016707</name>
</gene>
<evidence type="ECO:0000313" key="1">
    <source>
        <dbReference type="EMBL" id="OWZ10440.1"/>
    </source>
</evidence>
<proteinExistence type="predicted"/>
<name>A0A225W0Q3_9STRA</name>
<dbReference type="PANTHER" id="PTHR37069">
    <property type="entry name" value="DDE_TNP_1_7 DOMAIN-CONTAINING PROTEIN"/>
    <property type="match status" value="1"/>
</dbReference>
<sequence>MTLPSQALLVTIRAYGSIALGEAIAFKYIWKELRKIGWTSKAPLDSCYTYIRPGGRLDGDDGVDYFVGELAVFRYYSSEREMEAASAGLVISDATRSPDTEGGCGVDGQGDLGDVANDAVDHGPPAPIEPVLMQNVYVDKLVTFNPDKEKWMNAKAYRTVGAAYIIGRVCRQAKMGKYNSLFHILWGWFRMESGTVLLSLEQTIQIDVYWWNRMSDFKEDTTLKAFDPEELLPTSLAEVEAITSMRFDPSVQLDTPSYLYRHADGTSKTYARPEFLHLFEHSASSSFFAYIPFISGVKYLMKPTVTRLHTTFKRAHSR</sequence>
<comment type="caution">
    <text evidence="1">The sequence shown here is derived from an EMBL/GenBank/DDBJ whole genome shotgun (WGS) entry which is preliminary data.</text>
</comment>
<dbReference type="STRING" id="4795.A0A225W0Q3"/>
<accession>A0A225W0Q3</accession>